<dbReference type="AlphaFoldDB" id="A0A0C3FR69"/>
<reference evidence="3" key="2">
    <citation type="submission" date="2015-01" db="EMBL/GenBank/DDBJ databases">
        <title>Evolutionary Origins and Diversification of the Mycorrhizal Mutualists.</title>
        <authorList>
            <consortium name="DOE Joint Genome Institute"/>
            <consortium name="Mycorrhizal Genomics Consortium"/>
            <person name="Kohler A."/>
            <person name="Kuo A."/>
            <person name="Nagy L.G."/>
            <person name="Floudas D."/>
            <person name="Copeland A."/>
            <person name="Barry K.W."/>
            <person name="Cichocki N."/>
            <person name="Veneault-Fourrey C."/>
            <person name="LaButti K."/>
            <person name="Lindquist E.A."/>
            <person name="Lipzen A."/>
            <person name="Lundell T."/>
            <person name="Morin E."/>
            <person name="Murat C."/>
            <person name="Riley R."/>
            <person name="Ohm R."/>
            <person name="Sun H."/>
            <person name="Tunlid A."/>
            <person name="Henrissat B."/>
            <person name="Grigoriev I.V."/>
            <person name="Hibbett D.S."/>
            <person name="Martin F."/>
        </authorList>
    </citation>
    <scope>NUCLEOTIDE SEQUENCE [LARGE SCALE GENOMIC DNA]</scope>
    <source>
        <strain evidence="3">F 1598</strain>
    </source>
</reference>
<dbReference type="GO" id="GO:0005524">
    <property type="term" value="F:ATP binding"/>
    <property type="evidence" value="ECO:0007669"/>
    <property type="project" value="InterPro"/>
</dbReference>
<evidence type="ECO:0000313" key="2">
    <source>
        <dbReference type="EMBL" id="KIM81606.1"/>
    </source>
</evidence>
<dbReference type="PROSITE" id="PS50011">
    <property type="entry name" value="PROTEIN_KINASE_DOM"/>
    <property type="match status" value="1"/>
</dbReference>
<feature type="domain" description="Protein kinase" evidence="1">
    <location>
        <begin position="1"/>
        <end position="202"/>
    </location>
</feature>
<protein>
    <recommendedName>
        <fullName evidence="1">Protein kinase domain-containing protein</fullName>
    </recommendedName>
</protein>
<accession>A0A0C3FR69</accession>
<dbReference type="Pfam" id="PF00069">
    <property type="entry name" value="Pkinase"/>
    <property type="match status" value="1"/>
</dbReference>
<dbReference type="GO" id="GO:0004672">
    <property type="term" value="F:protein kinase activity"/>
    <property type="evidence" value="ECO:0007669"/>
    <property type="project" value="InterPro"/>
</dbReference>
<reference evidence="2 3" key="1">
    <citation type="submission" date="2014-04" db="EMBL/GenBank/DDBJ databases">
        <authorList>
            <consortium name="DOE Joint Genome Institute"/>
            <person name="Kuo A."/>
            <person name="Tarkka M."/>
            <person name="Buscot F."/>
            <person name="Kohler A."/>
            <person name="Nagy L.G."/>
            <person name="Floudas D."/>
            <person name="Copeland A."/>
            <person name="Barry K.W."/>
            <person name="Cichocki N."/>
            <person name="Veneault-Fourrey C."/>
            <person name="LaButti K."/>
            <person name="Lindquist E.A."/>
            <person name="Lipzen A."/>
            <person name="Lundell T."/>
            <person name="Morin E."/>
            <person name="Murat C."/>
            <person name="Sun H."/>
            <person name="Tunlid A."/>
            <person name="Henrissat B."/>
            <person name="Grigoriev I.V."/>
            <person name="Hibbett D.S."/>
            <person name="Martin F."/>
            <person name="Nordberg H.P."/>
            <person name="Cantor M.N."/>
            <person name="Hua S.X."/>
        </authorList>
    </citation>
    <scope>NUCLEOTIDE SEQUENCE [LARGE SCALE GENOMIC DNA]</scope>
    <source>
        <strain evidence="2 3">F 1598</strain>
    </source>
</reference>
<dbReference type="EMBL" id="KN832998">
    <property type="protein sequence ID" value="KIM81606.1"/>
    <property type="molecule type" value="Genomic_DNA"/>
</dbReference>
<dbReference type="SUPFAM" id="SSF56112">
    <property type="entry name" value="Protein kinase-like (PK-like)"/>
    <property type="match status" value="1"/>
</dbReference>
<dbReference type="OrthoDB" id="5979581at2759"/>
<name>A0A0C3FR69_PILCF</name>
<dbReference type="InterPro" id="IPR000719">
    <property type="entry name" value="Prot_kinase_dom"/>
</dbReference>
<dbReference type="HOGENOM" id="CLU_1355092_0_0_1"/>
<evidence type="ECO:0000259" key="1">
    <source>
        <dbReference type="PROSITE" id="PS50011"/>
    </source>
</evidence>
<evidence type="ECO:0000313" key="3">
    <source>
        <dbReference type="Proteomes" id="UP000054166"/>
    </source>
</evidence>
<dbReference type="InParanoid" id="A0A0C3FR69"/>
<dbReference type="Gene3D" id="1.10.510.10">
    <property type="entry name" value="Transferase(Phosphotransferase) domain 1"/>
    <property type="match status" value="1"/>
</dbReference>
<dbReference type="InterPro" id="IPR011009">
    <property type="entry name" value="Kinase-like_dom_sf"/>
</dbReference>
<proteinExistence type="predicted"/>
<gene>
    <name evidence="2" type="ORF">PILCRDRAFT_8647</name>
</gene>
<dbReference type="Proteomes" id="UP000054166">
    <property type="component" value="Unassembled WGS sequence"/>
</dbReference>
<organism evidence="2 3">
    <name type="scientific">Piloderma croceum (strain F 1598)</name>
    <dbReference type="NCBI Taxonomy" id="765440"/>
    <lineage>
        <taxon>Eukaryota</taxon>
        <taxon>Fungi</taxon>
        <taxon>Dikarya</taxon>
        <taxon>Basidiomycota</taxon>
        <taxon>Agaricomycotina</taxon>
        <taxon>Agaricomycetes</taxon>
        <taxon>Agaricomycetidae</taxon>
        <taxon>Atheliales</taxon>
        <taxon>Atheliaceae</taxon>
        <taxon>Piloderma</taxon>
    </lineage>
</organism>
<dbReference type="STRING" id="765440.A0A0C3FR69"/>
<keyword evidence="3" id="KW-1185">Reference proteome</keyword>
<sequence>MVVLHVLNGLEILHRLGFIHTDVKSKDVLLIPGIEDPVTPTVEGEIELWDDAYIDAKLHMFSLNDVGHEIRADQEKDYELGTPYALHTPEIILRAGYDCKINIWAAFELLTGRWAFHPKGSNGRLVLLCLFKCSELHDNFFNKDGKIKRINVIQELSIKDALTNYNALAADNIAPAAAFIAACLNLDPSERPSLVISCITLG</sequence>